<sequence length="130" mass="14545">MYKLTINLIRLYLAGNGGVPNFSDKSLVLSGDPKFFSKQVLLPFDHADRPCCKRTFVVKKVKEDEVGHSSEDAKPVREAVEVANDNESSPDATTFPAKSVCSHCKSWCPLIRVLMVTVTFPRITSFLYFT</sequence>
<protein>
    <submittedName>
        <fullName evidence="1">Uncharacterized protein</fullName>
    </submittedName>
</protein>
<name>A0AAV1Z9S1_9ARAC</name>
<gene>
    <name evidence="1" type="ORF">LARSCL_LOCUS3433</name>
</gene>
<proteinExistence type="predicted"/>
<evidence type="ECO:0000313" key="2">
    <source>
        <dbReference type="Proteomes" id="UP001497382"/>
    </source>
</evidence>
<organism evidence="1 2">
    <name type="scientific">Larinioides sclopetarius</name>
    <dbReference type="NCBI Taxonomy" id="280406"/>
    <lineage>
        <taxon>Eukaryota</taxon>
        <taxon>Metazoa</taxon>
        <taxon>Ecdysozoa</taxon>
        <taxon>Arthropoda</taxon>
        <taxon>Chelicerata</taxon>
        <taxon>Arachnida</taxon>
        <taxon>Araneae</taxon>
        <taxon>Araneomorphae</taxon>
        <taxon>Entelegynae</taxon>
        <taxon>Araneoidea</taxon>
        <taxon>Araneidae</taxon>
        <taxon>Larinioides</taxon>
    </lineage>
</organism>
<keyword evidence="2" id="KW-1185">Reference proteome</keyword>
<dbReference type="EMBL" id="CAXIEN010000026">
    <property type="protein sequence ID" value="CAL1267052.1"/>
    <property type="molecule type" value="Genomic_DNA"/>
</dbReference>
<accession>A0AAV1Z9S1</accession>
<reference evidence="1 2" key="1">
    <citation type="submission" date="2024-04" db="EMBL/GenBank/DDBJ databases">
        <authorList>
            <person name="Rising A."/>
            <person name="Reimegard J."/>
            <person name="Sonavane S."/>
            <person name="Akerstrom W."/>
            <person name="Nylinder S."/>
            <person name="Hedman E."/>
            <person name="Kallberg Y."/>
        </authorList>
    </citation>
    <scope>NUCLEOTIDE SEQUENCE [LARGE SCALE GENOMIC DNA]</scope>
</reference>
<dbReference type="Proteomes" id="UP001497382">
    <property type="component" value="Unassembled WGS sequence"/>
</dbReference>
<evidence type="ECO:0000313" key="1">
    <source>
        <dbReference type="EMBL" id="CAL1267052.1"/>
    </source>
</evidence>
<dbReference type="AlphaFoldDB" id="A0AAV1Z9S1"/>
<comment type="caution">
    <text evidence="1">The sequence shown here is derived from an EMBL/GenBank/DDBJ whole genome shotgun (WGS) entry which is preliminary data.</text>
</comment>